<evidence type="ECO:0000313" key="2">
    <source>
        <dbReference type="Proteomes" id="UP000230251"/>
    </source>
</evidence>
<name>A0A2M8EQE0_9BACT</name>
<proteinExistence type="predicted"/>
<protein>
    <submittedName>
        <fullName evidence="1">Uncharacterized protein</fullName>
    </submittedName>
</protein>
<reference evidence="2" key="1">
    <citation type="submission" date="2017-09" db="EMBL/GenBank/DDBJ databases">
        <title>Depth-based differentiation of microbial function through sediment-hosted aquifers and enrichment of novel symbionts in the deep terrestrial subsurface.</title>
        <authorList>
            <person name="Probst A.J."/>
            <person name="Ladd B."/>
            <person name="Jarett J.K."/>
            <person name="Geller-Mcgrath D.E."/>
            <person name="Sieber C.M.K."/>
            <person name="Emerson J.B."/>
            <person name="Anantharaman K."/>
            <person name="Thomas B.C."/>
            <person name="Malmstrom R."/>
            <person name="Stieglmeier M."/>
            <person name="Klingl A."/>
            <person name="Woyke T."/>
            <person name="Ryan C.M."/>
            <person name="Banfield J.F."/>
        </authorList>
    </citation>
    <scope>NUCLEOTIDE SEQUENCE [LARGE SCALE GENOMIC DNA]</scope>
</reference>
<dbReference type="EMBL" id="PFSI01000004">
    <property type="protein sequence ID" value="PJC24953.1"/>
    <property type="molecule type" value="Genomic_DNA"/>
</dbReference>
<gene>
    <name evidence="1" type="ORF">CO057_00175</name>
</gene>
<evidence type="ECO:0000313" key="1">
    <source>
        <dbReference type="EMBL" id="PJC24953.1"/>
    </source>
</evidence>
<organism evidence="1 2">
    <name type="scientific">Candidatus Uhrbacteria bacterium CG_4_9_14_0_2_um_filter_41_50</name>
    <dbReference type="NCBI Taxonomy" id="1975031"/>
    <lineage>
        <taxon>Bacteria</taxon>
        <taxon>Candidatus Uhriibacteriota</taxon>
    </lineage>
</organism>
<dbReference type="Proteomes" id="UP000230251">
    <property type="component" value="Unassembled WGS sequence"/>
</dbReference>
<sequence length="358" mass="39629">MNAEVGNQLKQTRSKGEKMLRLFISVALFAVGCAPQDNPSTTVRTTVNFVSDASVHEAISLFESGGIIPQMSVRIAYPDHESEIDVGNMSADDAANYILQSEQEQLEFLVTQFNPDDIREASVYEAMRSDLDELIATDDLQVGWIATYDQVSMDDPLIESIASVKIPIVEGEIGNEVDDKSIHDYTGDASWVPAGGTSTIYTSGTLQKFWMDADSADAFNSTSDGIEIDTLIKYRSYATCGSSVSSNMPDYYKDTEFGDGGNYRNCSVGTISANQLSEDTLYWTWFPFASFNSSKNPRAYIQFQDSTWCSWIFSRSMCVAAGGAWCMCKDVATPYNPQWLIAHSYNDAPGIEVEWEKD</sequence>
<dbReference type="AlphaFoldDB" id="A0A2M8EQE0"/>
<accession>A0A2M8EQE0</accession>
<comment type="caution">
    <text evidence="1">The sequence shown here is derived from an EMBL/GenBank/DDBJ whole genome shotgun (WGS) entry which is preliminary data.</text>
</comment>